<sequence>MAAALTSVAGVTALLDEHDIKLQAYALQKLNTLVDRFWTELADSLTRLEELYEDETFPERHLAALVVSKIYFYLGEFDDALTFALGAEALFDVNQRSEYVETVVSKAIDQYVVQRNTPESPPLSPRFTSIIDKMIARCIESEEYHQVLGIALESRRLDVIEQVFKTTQDKALLSYVLEMVIRVLNVPEVRRQVLQLLVQLFQSLDEPDYFSTAQCYVYLNEPQPVSEMLRSLVRCAAKDEHAALVAYQTAFDLVEGATQEFLHHVRADIEKVSEDAVSKQVMSILSGKESINLYRDFLHNENHADLTILKTTKDALDAHYSAHHSAVSLSNAFMNAGTGSDKFLRENLDWLAKASNWSKFTATSALGVLHRGTIDEGLNLLRPYLPPENGSPCQQRVFGRWQSVCLGPHPH</sequence>
<proteinExistence type="predicted"/>
<feature type="domain" description="26S proteasome non-ATPase regulatory subunit 1/RPN2 N-terminal" evidence="3">
    <location>
        <begin position="6"/>
        <end position="302"/>
    </location>
</feature>
<dbReference type="OrthoDB" id="261572at2759"/>
<dbReference type="KEGG" id="mgl:MGL_1948"/>
<comment type="caution">
    <text evidence="4">The sequence shown here is derived from an EMBL/GenBank/DDBJ whole genome shotgun (WGS) entry which is preliminary data.</text>
</comment>
<keyword evidence="1" id="KW-0677">Repeat</keyword>
<dbReference type="GO" id="GO:0043161">
    <property type="term" value="P:proteasome-mediated ubiquitin-dependent protein catabolic process"/>
    <property type="evidence" value="ECO:0007669"/>
    <property type="project" value="TreeGrafter"/>
</dbReference>
<dbReference type="Proteomes" id="UP000008837">
    <property type="component" value="Unassembled WGS sequence"/>
</dbReference>
<dbReference type="VEuPathDB" id="FungiDB:MGL_1948"/>
<dbReference type="PANTHER" id="PTHR10943">
    <property type="entry name" value="26S PROTEASOME NON-ATPASE REGULATORY SUBUNIT"/>
    <property type="match status" value="1"/>
</dbReference>
<gene>
    <name evidence="4" type="ORF">MGL_1948</name>
</gene>
<dbReference type="GO" id="GO:0034515">
    <property type="term" value="C:proteasome storage granule"/>
    <property type="evidence" value="ECO:0007669"/>
    <property type="project" value="TreeGrafter"/>
</dbReference>
<evidence type="ECO:0000256" key="2">
    <source>
        <dbReference type="ARBA" id="ARBA00022942"/>
    </source>
</evidence>
<dbReference type="GeneID" id="5855256"/>
<dbReference type="SUPFAM" id="SSF48371">
    <property type="entry name" value="ARM repeat"/>
    <property type="match status" value="1"/>
</dbReference>
<dbReference type="InterPro" id="IPR016024">
    <property type="entry name" value="ARM-type_fold"/>
</dbReference>
<dbReference type="EMBL" id="AAYY01000006">
    <property type="protein sequence ID" value="EDP43735.1"/>
    <property type="molecule type" value="Genomic_DNA"/>
</dbReference>
<dbReference type="InterPro" id="IPR011989">
    <property type="entry name" value="ARM-like"/>
</dbReference>
<dbReference type="RefSeq" id="XP_001730949.1">
    <property type="nucleotide sequence ID" value="XM_001730897.1"/>
</dbReference>
<dbReference type="Pfam" id="PF21505">
    <property type="entry name" value="RPN2_N"/>
    <property type="match status" value="1"/>
</dbReference>
<evidence type="ECO:0000313" key="4">
    <source>
        <dbReference type="EMBL" id="EDP43735.1"/>
    </source>
</evidence>
<name>A8PZT5_MALGO</name>
<dbReference type="PANTHER" id="PTHR10943:SF2">
    <property type="entry name" value="26S PROTEASOME NON-ATPASE REGULATORY SUBUNIT 1"/>
    <property type="match status" value="1"/>
</dbReference>
<dbReference type="Gene3D" id="1.25.10.10">
    <property type="entry name" value="Leucine-rich Repeat Variant"/>
    <property type="match status" value="1"/>
</dbReference>
<dbReference type="OMA" id="HNENHAD"/>
<protein>
    <recommendedName>
        <fullName evidence="3">26S proteasome non-ATPase regulatory subunit 1/RPN2 N-terminal domain-containing protein</fullName>
    </recommendedName>
</protein>
<evidence type="ECO:0000259" key="3">
    <source>
        <dbReference type="Pfam" id="PF21505"/>
    </source>
</evidence>
<evidence type="ECO:0000313" key="5">
    <source>
        <dbReference type="Proteomes" id="UP000008837"/>
    </source>
</evidence>
<accession>A8PZT5</accession>
<dbReference type="GO" id="GO:0008540">
    <property type="term" value="C:proteasome regulatory particle, base subcomplex"/>
    <property type="evidence" value="ECO:0007669"/>
    <property type="project" value="TreeGrafter"/>
</dbReference>
<dbReference type="GO" id="GO:0005634">
    <property type="term" value="C:nucleus"/>
    <property type="evidence" value="ECO:0007669"/>
    <property type="project" value="TreeGrafter"/>
</dbReference>
<dbReference type="AlphaFoldDB" id="A8PZT5"/>
<reference evidence="4 5" key="1">
    <citation type="journal article" date="2007" name="Proc. Natl. Acad. Sci. U.S.A.">
        <title>Dandruff-associated Malassezia genomes reveal convergent and divergent virulence traits shared with plant and human fungal pathogens.</title>
        <authorList>
            <person name="Xu J."/>
            <person name="Saunders C.W."/>
            <person name="Hu P."/>
            <person name="Grant R.A."/>
            <person name="Boekhout T."/>
            <person name="Kuramae E.E."/>
            <person name="Kronstad J.W."/>
            <person name="Deangelis Y.M."/>
            <person name="Reeder N.L."/>
            <person name="Johnstone K.R."/>
            <person name="Leland M."/>
            <person name="Fieno A.M."/>
            <person name="Begley W.M."/>
            <person name="Sun Y."/>
            <person name="Lacey M.P."/>
            <person name="Chaudhary T."/>
            <person name="Keough T."/>
            <person name="Chu L."/>
            <person name="Sears R."/>
            <person name="Yuan B."/>
            <person name="Dawson T.L.Jr."/>
        </authorList>
    </citation>
    <scope>NUCLEOTIDE SEQUENCE [LARGE SCALE GENOMIC DNA]</scope>
    <source>
        <strain evidence="5">ATCC MYA-4612 / CBS 7966</strain>
    </source>
</reference>
<dbReference type="InterPro" id="IPR048570">
    <property type="entry name" value="PSMD1_RPN2_N"/>
</dbReference>
<keyword evidence="2" id="KW-0647">Proteasome</keyword>
<dbReference type="STRING" id="425265.A8PZT5"/>
<keyword evidence="5" id="KW-1185">Reference proteome</keyword>
<evidence type="ECO:0000256" key="1">
    <source>
        <dbReference type="ARBA" id="ARBA00022737"/>
    </source>
</evidence>
<dbReference type="InParanoid" id="A8PZT5"/>
<organism evidence="4 5">
    <name type="scientific">Malassezia globosa (strain ATCC MYA-4612 / CBS 7966)</name>
    <name type="common">Dandruff-associated fungus</name>
    <dbReference type="NCBI Taxonomy" id="425265"/>
    <lineage>
        <taxon>Eukaryota</taxon>
        <taxon>Fungi</taxon>
        <taxon>Dikarya</taxon>
        <taxon>Basidiomycota</taxon>
        <taxon>Ustilaginomycotina</taxon>
        <taxon>Malasseziomycetes</taxon>
        <taxon>Malasseziales</taxon>
        <taxon>Malasseziaceae</taxon>
        <taxon>Malassezia</taxon>
    </lineage>
</organism>